<proteinExistence type="predicted"/>
<protein>
    <submittedName>
        <fullName evidence="2">Uncharacterized protein</fullName>
    </submittedName>
</protein>
<name>A0A0G1X6R7_9BACT</name>
<evidence type="ECO:0000256" key="1">
    <source>
        <dbReference type="SAM" id="Phobius"/>
    </source>
</evidence>
<keyword evidence="1" id="KW-1133">Transmembrane helix</keyword>
<keyword evidence="1" id="KW-0472">Membrane</keyword>
<reference evidence="2 3" key="1">
    <citation type="journal article" date="2015" name="Nature">
        <title>rRNA introns, odd ribosomes, and small enigmatic genomes across a large radiation of phyla.</title>
        <authorList>
            <person name="Brown C.T."/>
            <person name="Hug L.A."/>
            <person name="Thomas B.C."/>
            <person name="Sharon I."/>
            <person name="Castelle C.J."/>
            <person name="Singh A."/>
            <person name="Wilkins M.J."/>
            <person name="Williams K.H."/>
            <person name="Banfield J.F."/>
        </authorList>
    </citation>
    <scope>NUCLEOTIDE SEQUENCE [LARGE SCALE GENOMIC DNA]</scope>
</reference>
<evidence type="ECO:0000313" key="3">
    <source>
        <dbReference type="Proteomes" id="UP000034185"/>
    </source>
</evidence>
<sequence>MARCAASCYDMAMHDGDPLVRIDRIRSFATDVWHDIMESNRRANILIILMVALAWIGLLRVSYLAVHPSYFTTQVAAAGQE</sequence>
<feature type="transmembrane region" description="Helical" evidence="1">
    <location>
        <begin position="45"/>
        <end position="66"/>
    </location>
</feature>
<dbReference type="Proteomes" id="UP000034185">
    <property type="component" value="Unassembled WGS sequence"/>
</dbReference>
<accession>A0A0G1X6R7</accession>
<comment type="caution">
    <text evidence="2">The sequence shown here is derived from an EMBL/GenBank/DDBJ whole genome shotgun (WGS) entry which is preliminary data.</text>
</comment>
<keyword evidence="1" id="KW-0812">Transmembrane</keyword>
<dbReference type="AlphaFoldDB" id="A0A0G1X6R7"/>
<organism evidence="2 3">
    <name type="scientific">Candidatus Kaiserbacteria bacterium GW2011_GWB1_52_6</name>
    <dbReference type="NCBI Taxonomy" id="1618674"/>
    <lineage>
        <taxon>Bacteria</taxon>
        <taxon>Candidatus Kaiseribacteriota</taxon>
    </lineage>
</organism>
<evidence type="ECO:0000313" key="2">
    <source>
        <dbReference type="EMBL" id="KKW26535.1"/>
    </source>
</evidence>
<dbReference type="EMBL" id="LCRA01000022">
    <property type="protein sequence ID" value="KKW26535.1"/>
    <property type="molecule type" value="Genomic_DNA"/>
</dbReference>
<gene>
    <name evidence="2" type="ORF">UY70_C0022G0014</name>
</gene>